<keyword evidence="4" id="KW-1185">Reference proteome</keyword>
<keyword evidence="2" id="KW-0472">Membrane</keyword>
<dbReference type="Proteomes" id="UP001201980">
    <property type="component" value="Unassembled WGS sequence"/>
</dbReference>
<evidence type="ECO:0000256" key="1">
    <source>
        <dbReference type="SAM" id="MobiDB-lite"/>
    </source>
</evidence>
<keyword evidence="2" id="KW-1133">Transmembrane helix</keyword>
<name>A0AAD5RGW2_9PEZI</name>
<reference evidence="3" key="1">
    <citation type="submission" date="2022-07" db="EMBL/GenBank/DDBJ databases">
        <title>Draft genome sequence of Zalerion maritima ATCC 34329, a (micro)plastics degrading marine fungus.</title>
        <authorList>
            <person name="Paco A."/>
            <person name="Goncalves M.F.M."/>
            <person name="Rocha-Santos T.A.P."/>
            <person name="Alves A."/>
        </authorList>
    </citation>
    <scope>NUCLEOTIDE SEQUENCE</scope>
    <source>
        <strain evidence="3">ATCC 34329</strain>
    </source>
</reference>
<gene>
    <name evidence="3" type="ORF">MKZ38_009319</name>
</gene>
<feature type="transmembrane region" description="Helical" evidence="2">
    <location>
        <begin position="119"/>
        <end position="143"/>
    </location>
</feature>
<organism evidence="3 4">
    <name type="scientific">Zalerion maritima</name>
    <dbReference type="NCBI Taxonomy" id="339359"/>
    <lineage>
        <taxon>Eukaryota</taxon>
        <taxon>Fungi</taxon>
        <taxon>Dikarya</taxon>
        <taxon>Ascomycota</taxon>
        <taxon>Pezizomycotina</taxon>
        <taxon>Sordariomycetes</taxon>
        <taxon>Lulworthiomycetidae</taxon>
        <taxon>Lulworthiales</taxon>
        <taxon>Lulworthiaceae</taxon>
        <taxon>Zalerion</taxon>
    </lineage>
</organism>
<dbReference type="EMBL" id="JAKWBI020000712">
    <property type="protein sequence ID" value="KAJ2892835.1"/>
    <property type="molecule type" value="Genomic_DNA"/>
</dbReference>
<feature type="region of interest" description="Disordered" evidence="1">
    <location>
        <begin position="224"/>
        <end position="253"/>
    </location>
</feature>
<evidence type="ECO:0000313" key="4">
    <source>
        <dbReference type="Proteomes" id="UP001201980"/>
    </source>
</evidence>
<evidence type="ECO:0000313" key="3">
    <source>
        <dbReference type="EMBL" id="KAJ2892835.1"/>
    </source>
</evidence>
<evidence type="ECO:0000256" key="2">
    <source>
        <dbReference type="SAM" id="Phobius"/>
    </source>
</evidence>
<accession>A0AAD5RGW2</accession>
<feature type="non-terminal residue" evidence="3">
    <location>
        <position position="1"/>
    </location>
</feature>
<comment type="caution">
    <text evidence="3">The sequence shown here is derived from an EMBL/GenBank/DDBJ whole genome shotgun (WGS) entry which is preliminary data.</text>
</comment>
<keyword evidence="2" id="KW-0812">Transmembrane</keyword>
<protein>
    <submittedName>
        <fullName evidence="3">Uncharacterized protein</fullName>
    </submittedName>
</protein>
<sequence length="253" mass="24982">DILALAYPGTACPSSWTVACSTSLAGAPPSPPALASQSWCCPPSYGCETSPGSRLCQSFAQTRTAVVLADSPSSSTNFSVFMVHTPAFPLRANAGGDGEETAAGSTAAASSGNGGGLGAGAIVGLVFGLVIALAALGAGWYVWRYNKRRREGALPGAGNAEEVEMNGLDKDGRAVGRANGKGKGISGGRYRDHARFRDGVFHEEDMNGGGSVASGSGTNGYGNGNGGAGAGAGGGGRGVGTAGSDDAATRYAR</sequence>
<proteinExistence type="predicted"/>
<dbReference type="AlphaFoldDB" id="A0AAD5RGW2"/>
<feature type="compositionally biased region" description="Gly residues" evidence="1">
    <location>
        <begin position="224"/>
        <end position="241"/>
    </location>
</feature>